<comment type="caution">
    <text evidence="1">The sequence shown here is derived from an EMBL/GenBank/DDBJ whole genome shotgun (WGS) entry which is preliminary data.</text>
</comment>
<sequence>MAAPMDGPKPNDIARCLNALALMNMQDIASADIISDLVNDYFTIRPTGNDESNSDLYSDRTCTTNVTDNIALEGDYVAYSCEVKYQGRWAPVMEWRNNDGVVQANNESSGYIAKYTYVTELTPADNGQVFTCRIYFDQPKPGTKKDKEATNIPSTENVLTNYASPKLTVY</sequence>
<dbReference type="Gene3D" id="2.60.40.10">
    <property type="entry name" value="Immunoglobulins"/>
    <property type="match status" value="1"/>
</dbReference>
<evidence type="ECO:0008006" key="3">
    <source>
        <dbReference type="Google" id="ProtNLM"/>
    </source>
</evidence>
<dbReference type="Proteomes" id="UP001209878">
    <property type="component" value="Unassembled WGS sequence"/>
</dbReference>
<dbReference type="InterPro" id="IPR013783">
    <property type="entry name" value="Ig-like_fold"/>
</dbReference>
<evidence type="ECO:0000313" key="2">
    <source>
        <dbReference type="Proteomes" id="UP001209878"/>
    </source>
</evidence>
<reference evidence="1" key="1">
    <citation type="journal article" date="2023" name="Mol. Biol. Evol.">
        <title>Third-Generation Sequencing Reveals the Adaptive Role of the Epigenome in Three Deep-Sea Polychaetes.</title>
        <authorList>
            <person name="Perez M."/>
            <person name="Aroh O."/>
            <person name="Sun Y."/>
            <person name="Lan Y."/>
            <person name="Juniper S.K."/>
            <person name="Young C.R."/>
            <person name="Angers B."/>
            <person name="Qian P.Y."/>
        </authorList>
    </citation>
    <scope>NUCLEOTIDE SEQUENCE</scope>
    <source>
        <strain evidence="1">R07B-5</strain>
    </source>
</reference>
<protein>
    <recommendedName>
        <fullName evidence="3">Ig-like domain-containing protein</fullName>
    </recommendedName>
</protein>
<accession>A0AAD9JQ35</accession>
<dbReference type="EMBL" id="JAODUO010001962">
    <property type="protein sequence ID" value="KAK2156538.1"/>
    <property type="molecule type" value="Genomic_DNA"/>
</dbReference>
<keyword evidence="2" id="KW-1185">Reference proteome</keyword>
<name>A0AAD9JQ35_RIDPI</name>
<dbReference type="AlphaFoldDB" id="A0AAD9JQ35"/>
<gene>
    <name evidence="1" type="ORF">NP493_1944g00011</name>
</gene>
<evidence type="ECO:0000313" key="1">
    <source>
        <dbReference type="EMBL" id="KAK2156538.1"/>
    </source>
</evidence>
<organism evidence="1 2">
    <name type="scientific">Ridgeia piscesae</name>
    <name type="common">Tubeworm</name>
    <dbReference type="NCBI Taxonomy" id="27915"/>
    <lineage>
        <taxon>Eukaryota</taxon>
        <taxon>Metazoa</taxon>
        <taxon>Spiralia</taxon>
        <taxon>Lophotrochozoa</taxon>
        <taxon>Annelida</taxon>
        <taxon>Polychaeta</taxon>
        <taxon>Sedentaria</taxon>
        <taxon>Canalipalpata</taxon>
        <taxon>Sabellida</taxon>
        <taxon>Siboglinidae</taxon>
        <taxon>Ridgeia</taxon>
    </lineage>
</organism>
<proteinExistence type="predicted"/>